<evidence type="ECO:0000313" key="2">
    <source>
        <dbReference type="Proteomes" id="UP000541425"/>
    </source>
</evidence>
<gene>
    <name evidence="1" type="ORF">FHS60_000035</name>
</gene>
<evidence type="ECO:0000313" key="1">
    <source>
        <dbReference type="EMBL" id="MBB3701593.1"/>
    </source>
</evidence>
<reference evidence="1 2" key="1">
    <citation type="submission" date="2020-08" db="EMBL/GenBank/DDBJ databases">
        <title>Genomic Encyclopedia of Type Strains, Phase IV (KMG-IV): sequencing the most valuable type-strain genomes for metagenomic binning, comparative biology and taxonomic classification.</title>
        <authorList>
            <person name="Goeker M."/>
        </authorList>
    </citation>
    <scope>NUCLEOTIDE SEQUENCE [LARGE SCALE GENOMIC DNA]</scope>
    <source>
        <strain evidence="1 2">DSM 22548</strain>
    </source>
</reference>
<name>A0A7W5UHS1_9BACT</name>
<dbReference type="AlphaFoldDB" id="A0A7W5UHS1"/>
<organism evidence="1 2">
    <name type="scientific">Alloprevotella rava</name>
    <dbReference type="NCBI Taxonomy" id="671218"/>
    <lineage>
        <taxon>Bacteria</taxon>
        <taxon>Pseudomonadati</taxon>
        <taxon>Bacteroidota</taxon>
        <taxon>Bacteroidia</taxon>
        <taxon>Bacteroidales</taxon>
        <taxon>Prevotellaceae</taxon>
        <taxon>Alloprevotella</taxon>
    </lineage>
</organism>
<protein>
    <submittedName>
        <fullName evidence="1">Uncharacterized protein</fullName>
    </submittedName>
</protein>
<comment type="caution">
    <text evidence="1">The sequence shown here is derived from an EMBL/GenBank/DDBJ whole genome shotgun (WGS) entry which is preliminary data.</text>
</comment>
<proteinExistence type="predicted"/>
<sequence>MTANRSLEESKNILIVFENTIRMSADRIRLSADALIAFKEMKIKEGFMSRNNAPPEYIFLLSRRHVVTFDT</sequence>
<dbReference type="EMBL" id="JACICA010000001">
    <property type="protein sequence ID" value="MBB3701593.1"/>
    <property type="molecule type" value="Genomic_DNA"/>
</dbReference>
<accession>A0A7W5UHS1</accession>
<dbReference type="Proteomes" id="UP000541425">
    <property type="component" value="Unassembled WGS sequence"/>
</dbReference>